<dbReference type="OrthoDB" id="3220769at2759"/>
<keyword evidence="3" id="KW-1185">Reference proteome</keyword>
<feature type="transmembrane region" description="Helical" evidence="1">
    <location>
        <begin position="400"/>
        <end position="425"/>
    </location>
</feature>
<evidence type="ECO:0000256" key="1">
    <source>
        <dbReference type="SAM" id="Phobius"/>
    </source>
</evidence>
<keyword evidence="1" id="KW-0472">Membrane</keyword>
<proteinExistence type="predicted"/>
<comment type="caution">
    <text evidence="2">The sequence shown here is derived from an EMBL/GenBank/DDBJ whole genome shotgun (WGS) entry which is preliminary data.</text>
</comment>
<name>A0A8H6RKD3_9PEZI</name>
<dbReference type="AlphaFoldDB" id="A0A8H6RKD3"/>
<reference evidence="2" key="1">
    <citation type="submission" date="2020-04" db="EMBL/GenBank/DDBJ databases">
        <title>Draft genome resource of the tomato pathogen Pseudocercospora fuligena.</title>
        <authorList>
            <person name="Zaccaron A."/>
        </authorList>
    </citation>
    <scope>NUCLEOTIDE SEQUENCE</scope>
    <source>
        <strain evidence="2">PF001</strain>
    </source>
</reference>
<sequence>MRSNTSIFTYSLSRPYPSRKVTWIVLGGGITLAVLFSFVAVASNAYQFQSIYTTDPNSTVSHREWYQKAPFSWLSNMDATCQAAILTAGSQYLTTGRGFVYTLDQMRLDATNGSGSGVLSSTAYKNVTLKDCDVVQISINLARADQSRYAKNRWAWGATTAQAITMCTVESDNGPVGLNFTMILPEVESRSGSQITENVLRQSKTAKANMYYGVQIMSAWYGKIAIGMGYSVPGGDPDTDGASWGSGTITLTRNPNVSDYKDSRFFITDVGLSNDHGGLSFMHPPYTIQDWQNQADPDKEFMLPNISISVDTFGKSFYSLLLSDFGVNKSVNAISTPAGLEYLQSINDTELSLAVDDPAAGICPQYFNPDEDKIQALNSTMPMTLFTQYLCSVPKQKGGFSLFFGVILADIVFLNACWTLFGWAATWWFGRRDPHANYCAGCANALSREEMALDDRGSSQAHFSLSNSGSHEYLPVAASGSGDHLSVRSTQPLIHRNDSGA</sequence>
<evidence type="ECO:0000313" key="2">
    <source>
        <dbReference type="EMBL" id="KAF7193074.1"/>
    </source>
</evidence>
<feature type="transmembrane region" description="Helical" evidence="1">
    <location>
        <begin position="21"/>
        <end position="42"/>
    </location>
</feature>
<protein>
    <submittedName>
        <fullName evidence="2">Uncharacterized protein</fullName>
    </submittedName>
</protein>
<keyword evidence="1" id="KW-1133">Transmembrane helix</keyword>
<dbReference type="EMBL" id="JABCIY010000096">
    <property type="protein sequence ID" value="KAF7193074.1"/>
    <property type="molecule type" value="Genomic_DNA"/>
</dbReference>
<accession>A0A8H6RKD3</accession>
<evidence type="ECO:0000313" key="3">
    <source>
        <dbReference type="Proteomes" id="UP000660729"/>
    </source>
</evidence>
<organism evidence="2 3">
    <name type="scientific">Pseudocercospora fuligena</name>
    <dbReference type="NCBI Taxonomy" id="685502"/>
    <lineage>
        <taxon>Eukaryota</taxon>
        <taxon>Fungi</taxon>
        <taxon>Dikarya</taxon>
        <taxon>Ascomycota</taxon>
        <taxon>Pezizomycotina</taxon>
        <taxon>Dothideomycetes</taxon>
        <taxon>Dothideomycetidae</taxon>
        <taxon>Mycosphaerellales</taxon>
        <taxon>Mycosphaerellaceae</taxon>
        <taxon>Pseudocercospora</taxon>
    </lineage>
</organism>
<dbReference type="Proteomes" id="UP000660729">
    <property type="component" value="Unassembled WGS sequence"/>
</dbReference>
<gene>
    <name evidence="2" type="ORF">HII31_05635</name>
</gene>
<keyword evidence="1" id="KW-0812">Transmembrane</keyword>